<keyword evidence="3" id="KW-1185">Reference proteome</keyword>
<gene>
    <name evidence="2" type="ORF">PCO31111_04528</name>
</gene>
<feature type="compositionally biased region" description="Basic and acidic residues" evidence="1">
    <location>
        <begin position="144"/>
        <end position="168"/>
    </location>
</feature>
<protein>
    <submittedName>
        <fullName evidence="2">Uncharacterized protein</fullName>
    </submittedName>
</protein>
<name>A0A5E4YGP9_9BURK</name>
<sequence length="168" mass="19066">MPENQSGIRVDERLHPTIDIFTLFDSFGEGIQLCLAWILHSGPIGYSAKLHVDFAKSIVHGIVCRAVLIAEFIPLVVGSHTALLLLRNIHRSSDGLPRLLGALSSQHLAKNCIMRQNETIQLADVKRAKEKKRHADMVLAAWDDQQHQRDRQQHEQRTEVERKARSKL</sequence>
<evidence type="ECO:0000256" key="1">
    <source>
        <dbReference type="SAM" id="MobiDB-lite"/>
    </source>
</evidence>
<evidence type="ECO:0000313" key="3">
    <source>
        <dbReference type="Proteomes" id="UP000383971"/>
    </source>
</evidence>
<organism evidence="2 3">
    <name type="scientific">Pandoraea communis</name>
    <dbReference type="NCBI Taxonomy" id="2508297"/>
    <lineage>
        <taxon>Bacteria</taxon>
        <taxon>Pseudomonadati</taxon>
        <taxon>Pseudomonadota</taxon>
        <taxon>Betaproteobacteria</taxon>
        <taxon>Burkholderiales</taxon>
        <taxon>Burkholderiaceae</taxon>
        <taxon>Pandoraea</taxon>
    </lineage>
</organism>
<accession>A0A5E4YGP9</accession>
<dbReference type="EMBL" id="CABPSE010000020">
    <property type="protein sequence ID" value="VVE47667.1"/>
    <property type="molecule type" value="Genomic_DNA"/>
</dbReference>
<feature type="region of interest" description="Disordered" evidence="1">
    <location>
        <begin position="138"/>
        <end position="168"/>
    </location>
</feature>
<evidence type="ECO:0000313" key="2">
    <source>
        <dbReference type="EMBL" id="VVE47667.1"/>
    </source>
</evidence>
<proteinExistence type="predicted"/>
<dbReference type="AlphaFoldDB" id="A0A5E4YGP9"/>
<reference evidence="2 3" key="1">
    <citation type="submission" date="2019-08" db="EMBL/GenBank/DDBJ databases">
        <authorList>
            <person name="Peeters C."/>
        </authorList>
    </citation>
    <scope>NUCLEOTIDE SEQUENCE [LARGE SCALE GENOMIC DNA]</scope>
    <source>
        <strain evidence="2 3">LMG 31111</strain>
    </source>
</reference>
<dbReference type="Proteomes" id="UP000383971">
    <property type="component" value="Unassembled WGS sequence"/>
</dbReference>